<reference evidence="1" key="1">
    <citation type="journal article" date="2024" name="J. Gen. Virol.">
        <title>Novel phages of Pseudomonas syringae unveil numerous potential auxiliary metabolic genes.</title>
        <authorList>
            <person name="Feltin C."/>
            <person name="Garneau J.R."/>
            <person name="Morris C.E."/>
            <person name="Berard A."/>
            <person name="Torres-Barcelo C."/>
        </authorList>
    </citation>
    <scope>NUCLEOTIDE SEQUENCE</scope>
</reference>
<accession>A0AAU6VZK5</accession>
<sequence>MSKCVAEFERKAIDSKGGDAKVRIYEADNGFVPCFYTNGEYVGAGGACVTYGSAVNVAIEWIDNSDFYQ</sequence>
<evidence type="ECO:0000313" key="1">
    <source>
        <dbReference type="EMBL" id="XAI69601.1"/>
    </source>
</evidence>
<gene>
    <name evidence="1" type="ORF">Pyxpy02_00118</name>
</gene>
<protein>
    <submittedName>
        <fullName evidence="1">Uncharacterized protein</fullName>
    </submittedName>
</protein>
<name>A0AAU6VZK5_9VIRU</name>
<dbReference type="EMBL" id="PP179311">
    <property type="protein sequence ID" value="XAI69601.1"/>
    <property type="molecule type" value="Genomic_DNA"/>
</dbReference>
<proteinExistence type="predicted"/>
<organism evidence="1">
    <name type="scientific">Pseudomonas phage Pyxpy02</name>
    <dbReference type="NCBI Taxonomy" id="3138547"/>
    <lineage>
        <taxon>Viruses</taxon>
    </lineage>
</organism>